<keyword evidence="2" id="KW-0560">Oxidoreductase</keyword>
<evidence type="ECO:0000259" key="3">
    <source>
        <dbReference type="Pfam" id="PF00724"/>
    </source>
</evidence>
<dbReference type="RefSeq" id="WP_281837627.1">
    <property type="nucleotide sequence ID" value="NZ_BSDY01000029.1"/>
</dbReference>
<dbReference type="CDD" id="cd02803">
    <property type="entry name" value="OYE_like_FMN_family"/>
    <property type="match status" value="1"/>
</dbReference>
<name>A0A9W6GQ17_9FUSO</name>
<dbReference type="SUPFAM" id="SSF51395">
    <property type="entry name" value="FMN-linked oxidoreductases"/>
    <property type="match status" value="1"/>
</dbReference>
<dbReference type="Gene3D" id="3.20.20.70">
    <property type="entry name" value="Aldolase class I"/>
    <property type="match status" value="1"/>
</dbReference>
<dbReference type="InterPro" id="IPR013785">
    <property type="entry name" value="Aldolase_TIM"/>
</dbReference>
<reference evidence="4" key="1">
    <citation type="submission" date="2022-12" db="EMBL/GenBank/DDBJ databases">
        <title>Reference genome sequencing for broad-spectrum identification of bacterial and archaeal isolates by mass spectrometry.</title>
        <authorList>
            <person name="Sekiguchi Y."/>
            <person name="Tourlousse D.M."/>
        </authorList>
    </citation>
    <scope>NUCLEOTIDE SEQUENCE</scope>
    <source>
        <strain evidence="4">10succ1</strain>
    </source>
</reference>
<keyword evidence="5" id="KW-1185">Reference proteome</keyword>
<evidence type="ECO:0000256" key="1">
    <source>
        <dbReference type="ARBA" id="ARBA00022630"/>
    </source>
</evidence>
<organism evidence="4 5">
    <name type="scientific">Propionigenium maris DSM 9537</name>
    <dbReference type="NCBI Taxonomy" id="1123000"/>
    <lineage>
        <taxon>Bacteria</taxon>
        <taxon>Fusobacteriati</taxon>
        <taxon>Fusobacteriota</taxon>
        <taxon>Fusobacteriia</taxon>
        <taxon>Fusobacteriales</taxon>
        <taxon>Fusobacteriaceae</taxon>
        <taxon>Propionigenium</taxon>
    </lineage>
</organism>
<dbReference type="EMBL" id="BSDY01000029">
    <property type="protein sequence ID" value="GLI57951.1"/>
    <property type="molecule type" value="Genomic_DNA"/>
</dbReference>
<feature type="domain" description="NADH:flavin oxidoreductase/NADH oxidase N-terminal" evidence="3">
    <location>
        <begin position="2"/>
        <end position="322"/>
    </location>
</feature>
<comment type="caution">
    <text evidence="4">The sequence shown here is derived from an EMBL/GenBank/DDBJ whole genome shotgun (WGS) entry which is preliminary data.</text>
</comment>
<evidence type="ECO:0000256" key="2">
    <source>
        <dbReference type="ARBA" id="ARBA00023002"/>
    </source>
</evidence>
<dbReference type="Pfam" id="PF00724">
    <property type="entry name" value="Oxidored_FMN"/>
    <property type="match status" value="1"/>
</dbReference>
<gene>
    <name evidence="4" type="ORF">PM10SUCC1_34650</name>
</gene>
<keyword evidence="1" id="KW-0285">Flavoprotein</keyword>
<dbReference type="InterPro" id="IPR001155">
    <property type="entry name" value="OxRdtase_FMN_N"/>
</dbReference>
<dbReference type="InterPro" id="IPR051799">
    <property type="entry name" value="NADH_flavin_oxidoreductase"/>
</dbReference>
<sequence>MKLFEEVKLRNLSIKNRIVRSATHSMLGSLDGSISEKELDMFEELAANDIGLIIAGQFFVTEGGIVAPASNLLSDDLFIDKAAAIVERVKKYDTKIIAQLNHAGAQAYNSEECFAPSAIKIGDGRKAREITVEEIEALKEAFINSAYRAKHAGLHGVQIHAAHDYLLCEFLTPEYNKRKDKYGRSAEGRRLIVEEILAGIKKKCGEEFPVFIKVNSNVKKNNKEYQEDLKDLVKSLGELGIEAVEFSGYKVSEQDKERCNYNLEDALRAKGSTDVKTILVGGIDNFNAMEEAINSGMDMVALSRALICQGDLITKLKNGQEKARCVRCNMCYTAGPKRCILPKN</sequence>
<protein>
    <submittedName>
        <fullName evidence="4">NADH oxidase</fullName>
    </submittedName>
</protein>
<evidence type="ECO:0000313" key="5">
    <source>
        <dbReference type="Proteomes" id="UP001144471"/>
    </source>
</evidence>
<dbReference type="Proteomes" id="UP001144471">
    <property type="component" value="Unassembled WGS sequence"/>
</dbReference>
<accession>A0A9W6GQ17</accession>
<dbReference type="PANTHER" id="PTHR43656">
    <property type="entry name" value="BINDING OXIDOREDUCTASE, PUTATIVE (AFU_ORTHOLOGUE AFUA_2G08260)-RELATED"/>
    <property type="match status" value="1"/>
</dbReference>
<dbReference type="GO" id="GO:0010181">
    <property type="term" value="F:FMN binding"/>
    <property type="evidence" value="ECO:0007669"/>
    <property type="project" value="InterPro"/>
</dbReference>
<evidence type="ECO:0000313" key="4">
    <source>
        <dbReference type="EMBL" id="GLI57951.1"/>
    </source>
</evidence>
<dbReference type="GO" id="GO:0016491">
    <property type="term" value="F:oxidoreductase activity"/>
    <property type="evidence" value="ECO:0007669"/>
    <property type="project" value="UniProtKB-KW"/>
</dbReference>
<dbReference type="AlphaFoldDB" id="A0A9W6GQ17"/>
<dbReference type="PANTHER" id="PTHR43656:SF2">
    <property type="entry name" value="BINDING OXIDOREDUCTASE, PUTATIVE (AFU_ORTHOLOGUE AFUA_2G08260)-RELATED"/>
    <property type="match status" value="1"/>
</dbReference>
<proteinExistence type="predicted"/>